<name>A2Q2C9_MEDTR</name>
<sequence length="46" mass="5284">MCVRKKGKREGGGERLSLDLREYMSQNQNQGNVQGDEKNKEKSLMI</sequence>
<dbReference type="AlphaFoldDB" id="A2Q2C9"/>
<reference evidence="2" key="2">
    <citation type="submission" date="2007-03" db="EMBL/GenBank/DDBJ databases">
        <authorList>
            <consortium name="The International Medicago Genome Annotation Group"/>
        </authorList>
    </citation>
    <scope>NUCLEOTIDE SEQUENCE</scope>
</reference>
<feature type="compositionally biased region" description="Basic and acidic residues" evidence="1">
    <location>
        <begin position="35"/>
        <end position="46"/>
    </location>
</feature>
<feature type="compositionally biased region" description="Polar residues" evidence="1">
    <location>
        <begin position="24"/>
        <end position="33"/>
    </location>
</feature>
<reference evidence="2" key="1">
    <citation type="submission" date="2004-08" db="EMBL/GenBank/DDBJ databases">
        <authorList>
            <person name="Town C.D."/>
        </authorList>
    </citation>
    <scope>NUCLEOTIDE SEQUENCE</scope>
</reference>
<proteinExistence type="predicted"/>
<organism evidence="2">
    <name type="scientific">Medicago truncatula</name>
    <name type="common">Barrel medic</name>
    <name type="synonym">Medicago tribuloides</name>
    <dbReference type="NCBI Taxonomy" id="3880"/>
    <lineage>
        <taxon>Eukaryota</taxon>
        <taxon>Viridiplantae</taxon>
        <taxon>Streptophyta</taxon>
        <taxon>Embryophyta</taxon>
        <taxon>Tracheophyta</taxon>
        <taxon>Spermatophyta</taxon>
        <taxon>Magnoliopsida</taxon>
        <taxon>eudicotyledons</taxon>
        <taxon>Gunneridae</taxon>
        <taxon>Pentapetalae</taxon>
        <taxon>rosids</taxon>
        <taxon>fabids</taxon>
        <taxon>Fabales</taxon>
        <taxon>Fabaceae</taxon>
        <taxon>Papilionoideae</taxon>
        <taxon>50 kb inversion clade</taxon>
        <taxon>NPAAA clade</taxon>
        <taxon>Hologalegina</taxon>
        <taxon>IRL clade</taxon>
        <taxon>Trifolieae</taxon>
        <taxon>Medicago</taxon>
    </lineage>
</organism>
<gene>
    <name evidence="2" type="ORF">MtrDRAFT_AC150244g38v2</name>
</gene>
<protein>
    <submittedName>
        <fullName evidence="2">Uncharacterized protein</fullName>
    </submittedName>
</protein>
<feature type="region of interest" description="Disordered" evidence="1">
    <location>
        <begin position="23"/>
        <end position="46"/>
    </location>
</feature>
<evidence type="ECO:0000256" key="1">
    <source>
        <dbReference type="SAM" id="MobiDB-lite"/>
    </source>
</evidence>
<accession>A2Q2C9</accession>
<dbReference type="EMBL" id="AC150244">
    <property type="protein sequence ID" value="ABN06066.1"/>
    <property type="molecule type" value="Genomic_DNA"/>
</dbReference>
<evidence type="ECO:0000313" key="2">
    <source>
        <dbReference type="EMBL" id="ABN06066.1"/>
    </source>
</evidence>